<dbReference type="CDD" id="cd02508">
    <property type="entry name" value="ADP_Glucose_PP"/>
    <property type="match status" value="1"/>
</dbReference>
<feature type="site" description="Could play a key role in the communication between the regulatory and the substrate sites" evidence="9">
    <location>
        <position position="109"/>
    </location>
</feature>
<evidence type="ECO:0000256" key="7">
    <source>
        <dbReference type="ARBA" id="ARBA00023056"/>
    </source>
</evidence>
<accession>A0A3N1Y1V7</accession>
<dbReference type="InterPro" id="IPR011004">
    <property type="entry name" value="Trimer_LpxA-like_sf"/>
</dbReference>
<name>A0A3N1Y1V7_9GAMM</name>
<dbReference type="NCBIfam" id="TIGR02091">
    <property type="entry name" value="glgC"/>
    <property type="match status" value="1"/>
</dbReference>
<evidence type="ECO:0000256" key="4">
    <source>
        <dbReference type="ARBA" id="ARBA00022695"/>
    </source>
</evidence>
<dbReference type="CDD" id="cd04651">
    <property type="entry name" value="LbH_G1P_AT_C"/>
    <property type="match status" value="1"/>
</dbReference>
<comment type="caution">
    <text evidence="12">The sequence shown here is derived from an EMBL/GenBank/DDBJ whole genome shotgun (WGS) entry which is preliminary data.</text>
</comment>
<dbReference type="Proteomes" id="UP000276634">
    <property type="component" value="Unassembled WGS sequence"/>
</dbReference>
<evidence type="ECO:0000256" key="6">
    <source>
        <dbReference type="ARBA" id="ARBA00022840"/>
    </source>
</evidence>
<dbReference type="InterPro" id="IPR029044">
    <property type="entry name" value="Nucleotide-diphossugar_trans"/>
</dbReference>
<dbReference type="PANTHER" id="PTHR43523:SF2">
    <property type="entry name" value="GLUCOSE-1-PHOSPHATE ADENYLYLTRANSFERASE"/>
    <property type="match status" value="1"/>
</dbReference>
<keyword evidence="13" id="KW-1185">Reference proteome</keyword>
<comment type="similarity">
    <text evidence="1 9">Belongs to the bacterial/plant glucose-1-phosphate adenylyltransferase family.</text>
</comment>
<dbReference type="OrthoDB" id="9801810at2"/>
<evidence type="ECO:0000256" key="2">
    <source>
        <dbReference type="ARBA" id="ARBA00022600"/>
    </source>
</evidence>
<feature type="binding site" evidence="9">
    <location>
        <position position="110"/>
    </location>
    <ligand>
        <name>alpha-D-glucose 1-phosphate</name>
        <dbReference type="ChEBI" id="CHEBI:58601"/>
    </ligand>
</feature>
<dbReference type="PROSITE" id="PS00809">
    <property type="entry name" value="ADP_GLC_PYROPHOSPH_2"/>
    <property type="match status" value="1"/>
</dbReference>
<feature type="binding site" evidence="9">
    <location>
        <position position="175"/>
    </location>
    <ligand>
        <name>alpha-D-glucose 1-phosphate</name>
        <dbReference type="ChEBI" id="CHEBI:58601"/>
    </ligand>
</feature>
<keyword evidence="2 9" id="KW-0321">Glycogen metabolism</keyword>
<dbReference type="InterPro" id="IPR011831">
    <property type="entry name" value="ADP-Glc_PPase"/>
</dbReference>
<dbReference type="UniPathway" id="UPA00164"/>
<dbReference type="InterPro" id="IPR005836">
    <property type="entry name" value="ADP_Glu_pyroP_CS"/>
</dbReference>
<evidence type="ECO:0000313" key="12">
    <source>
        <dbReference type="EMBL" id="ROR32815.1"/>
    </source>
</evidence>
<dbReference type="PANTHER" id="PTHR43523">
    <property type="entry name" value="GLUCOSE-1-PHOSPHATE ADENYLYLTRANSFERASE-RELATED"/>
    <property type="match status" value="1"/>
</dbReference>
<keyword evidence="3 9" id="KW-0808">Transferase</keyword>
<dbReference type="SUPFAM" id="SSF53448">
    <property type="entry name" value="Nucleotide-diphospho-sugar transferases"/>
    <property type="match status" value="1"/>
</dbReference>
<evidence type="ECO:0000256" key="5">
    <source>
        <dbReference type="ARBA" id="ARBA00022741"/>
    </source>
</evidence>
<comment type="function">
    <text evidence="9">Involved in the biosynthesis of ADP-glucose, a building block required for the elongation reactions to produce glycogen. Catalyzes the reaction between ATP and alpha-D-glucose 1-phosphate (G1P) to produce pyrophosphate and ADP-Glc.</text>
</comment>
<keyword evidence="8 9" id="KW-0119">Carbohydrate metabolism</keyword>
<keyword evidence="4 9" id="KW-0548">Nucleotidyltransferase</keyword>
<keyword evidence="7 9" id="KW-0320">Glycogen biosynthesis</keyword>
<dbReference type="EC" id="2.7.7.27" evidence="9"/>
<dbReference type="NCBIfam" id="NF001947">
    <property type="entry name" value="PRK00725.1"/>
    <property type="match status" value="1"/>
</dbReference>
<dbReference type="InterPro" id="IPR056818">
    <property type="entry name" value="GlmU/GlgC-like_hexapep"/>
</dbReference>
<evidence type="ECO:0000313" key="13">
    <source>
        <dbReference type="Proteomes" id="UP000276634"/>
    </source>
</evidence>
<dbReference type="Pfam" id="PF00483">
    <property type="entry name" value="NTP_transferase"/>
    <property type="match status" value="1"/>
</dbReference>
<protein>
    <recommendedName>
        <fullName evidence="9">Glucose-1-phosphate adenylyltransferase</fullName>
        <ecNumber evidence="9">2.7.7.27</ecNumber>
    </recommendedName>
    <alternativeName>
        <fullName evidence="9">ADP-glucose pyrophosphorylase</fullName>
        <shortName evidence="9">ADPGlc PPase</shortName>
    </alternativeName>
    <alternativeName>
        <fullName evidence="9">ADP-glucose synthase</fullName>
    </alternativeName>
</protein>
<evidence type="ECO:0000259" key="10">
    <source>
        <dbReference type="Pfam" id="PF00483"/>
    </source>
</evidence>
<dbReference type="AlphaFoldDB" id="A0A3N1Y1V7"/>
<dbReference type="Gene3D" id="3.90.550.10">
    <property type="entry name" value="Spore Coat Polysaccharide Biosynthesis Protein SpsA, Chain A"/>
    <property type="match status" value="1"/>
</dbReference>
<dbReference type="InterPro" id="IPR005835">
    <property type="entry name" value="NTP_transferase_dom"/>
</dbReference>
<gene>
    <name evidence="9" type="primary">glgC</name>
    <name evidence="12" type="ORF">EDC57_2028</name>
</gene>
<feature type="binding site" evidence="9">
    <location>
        <begin position="190"/>
        <end position="191"/>
    </location>
    <ligand>
        <name>alpha-D-glucose 1-phosphate</name>
        <dbReference type="ChEBI" id="CHEBI:58601"/>
    </ligand>
</feature>
<feature type="site" description="Could play a key role in the communication between the regulatory and the substrate sites" evidence="9">
    <location>
        <position position="71"/>
    </location>
</feature>
<dbReference type="InterPro" id="IPR023049">
    <property type="entry name" value="GlgC_bac"/>
</dbReference>
<reference evidence="12 13" key="1">
    <citation type="submission" date="2018-11" db="EMBL/GenBank/DDBJ databases">
        <title>Genomic Encyclopedia of Type Strains, Phase IV (KMG-IV): sequencing the most valuable type-strain genomes for metagenomic binning, comparative biology and taxonomic classification.</title>
        <authorList>
            <person name="Goeker M."/>
        </authorList>
    </citation>
    <scope>NUCLEOTIDE SEQUENCE [LARGE SCALE GENOMIC DNA]</scope>
    <source>
        <strain evidence="12 13">DSM 100275</strain>
    </source>
</reference>
<dbReference type="GO" id="GO:0005524">
    <property type="term" value="F:ATP binding"/>
    <property type="evidence" value="ECO:0007669"/>
    <property type="project" value="UniProtKB-KW"/>
</dbReference>
<evidence type="ECO:0000256" key="1">
    <source>
        <dbReference type="ARBA" id="ARBA00010443"/>
    </source>
</evidence>
<evidence type="ECO:0000256" key="9">
    <source>
        <dbReference type="HAMAP-Rule" id="MF_00624"/>
    </source>
</evidence>
<dbReference type="HAMAP" id="MF_00624">
    <property type="entry name" value="GlgC"/>
    <property type="match status" value="1"/>
</dbReference>
<organism evidence="12 13">
    <name type="scientific">Inmirania thermothiophila</name>
    <dbReference type="NCBI Taxonomy" id="1750597"/>
    <lineage>
        <taxon>Bacteria</taxon>
        <taxon>Pseudomonadati</taxon>
        <taxon>Pseudomonadota</taxon>
        <taxon>Gammaproteobacteria</taxon>
        <taxon>Chromatiales</taxon>
        <taxon>Ectothiorhodospiraceae</taxon>
        <taxon>Inmirania</taxon>
    </lineage>
</organism>
<feature type="binding site" evidence="9">
    <location>
        <position position="208"/>
    </location>
    <ligand>
        <name>alpha-D-glucose 1-phosphate</name>
        <dbReference type="ChEBI" id="CHEBI:58601"/>
    </ligand>
</feature>
<feature type="domain" description="Glucose-1-phosphate adenylyltransferase/Bifunctional protein GlmU-like C-terminal hexapeptide" evidence="11">
    <location>
        <begin position="306"/>
        <end position="408"/>
    </location>
</feature>
<comment type="catalytic activity">
    <reaction evidence="9">
        <text>alpha-D-glucose 1-phosphate + ATP + H(+) = ADP-alpha-D-glucose + diphosphate</text>
        <dbReference type="Rhea" id="RHEA:12120"/>
        <dbReference type="ChEBI" id="CHEBI:15378"/>
        <dbReference type="ChEBI" id="CHEBI:30616"/>
        <dbReference type="ChEBI" id="CHEBI:33019"/>
        <dbReference type="ChEBI" id="CHEBI:57498"/>
        <dbReference type="ChEBI" id="CHEBI:58601"/>
        <dbReference type="EC" id="2.7.7.27"/>
    </reaction>
</comment>
<sequence length="422" mass="47215">MAFRYSARFVSRLTRDTLALVLAGGRGTRLRDLTNWRVKPAVPFGGKFRIIDFPLSNCLNSGIRRISVLTQYKAHSLTRHIQQGWNFLRAELGEFIELLPAQQRTGEGWYAGTADAVFQNLDIIHAHRPEYVLILAGDHIYKMDYGALVAAHVANDADVTVAAIEVPRAEARAFGVMAVDEHGRVTAFAEKPADPAPVPGRPDVALASMGIYVFRRAFLYDILFADHEDPASSHDFGHDVIPRAIATARVYAYPFRDPATGRPYYWRDVGTVDAFWRANLELLDVTPELNLYDAEWPIWTYQEQLPPAKFVFDDDWRRGMAVDSMVSGGCVISGAFLRRSLLFSNVRVEEGSVLEECVVLPDVVIGRGCRIRRAVIDKGTRIPDGTVIGEDEADAARFHVTEQGVRLVVPEMLGQEIHRVPR</sequence>
<evidence type="ECO:0000256" key="8">
    <source>
        <dbReference type="ARBA" id="ARBA00023277"/>
    </source>
</evidence>
<dbReference type="NCBIfam" id="NF002023">
    <property type="entry name" value="PRK00844.1"/>
    <property type="match status" value="1"/>
</dbReference>
<dbReference type="GO" id="GO:0005978">
    <property type="term" value="P:glycogen biosynthetic process"/>
    <property type="evidence" value="ECO:0007669"/>
    <property type="project" value="UniProtKB-UniRule"/>
</dbReference>
<dbReference type="Gene3D" id="2.160.10.10">
    <property type="entry name" value="Hexapeptide repeat proteins"/>
    <property type="match status" value="1"/>
</dbReference>
<proteinExistence type="inferred from homology"/>
<dbReference type="SUPFAM" id="SSF51161">
    <property type="entry name" value="Trimeric LpxA-like enzymes"/>
    <property type="match status" value="1"/>
</dbReference>
<dbReference type="EMBL" id="RJVI01000002">
    <property type="protein sequence ID" value="ROR32815.1"/>
    <property type="molecule type" value="Genomic_DNA"/>
</dbReference>
<comment type="subunit">
    <text evidence="9">Homotetramer.</text>
</comment>
<evidence type="ECO:0000256" key="3">
    <source>
        <dbReference type="ARBA" id="ARBA00022679"/>
    </source>
</evidence>
<keyword evidence="5 9" id="KW-0547">Nucleotide-binding</keyword>
<dbReference type="Pfam" id="PF24894">
    <property type="entry name" value="Hexapep_GlmU"/>
    <property type="match status" value="1"/>
</dbReference>
<feature type="domain" description="Nucleotidyl transferase" evidence="10">
    <location>
        <begin position="19"/>
        <end position="283"/>
    </location>
</feature>
<evidence type="ECO:0000259" key="11">
    <source>
        <dbReference type="Pfam" id="PF24894"/>
    </source>
</evidence>
<dbReference type="RefSeq" id="WP_123401714.1">
    <property type="nucleotide sequence ID" value="NZ_RJVI01000002.1"/>
</dbReference>
<keyword evidence="6 9" id="KW-0067">ATP-binding</keyword>
<comment type="pathway">
    <text evidence="9">Glycan biosynthesis; glycogen biosynthesis.</text>
</comment>
<dbReference type="GO" id="GO:0008878">
    <property type="term" value="F:glucose-1-phosphate adenylyltransferase activity"/>
    <property type="evidence" value="ECO:0007669"/>
    <property type="project" value="UniProtKB-UniRule"/>
</dbReference>